<organism evidence="2 3">
    <name type="scientific">Desulfococcus multivorans DSM 2059</name>
    <dbReference type="NCBI Taxonomy" id="1121405"/>
    <lineage>
        <taxon>Bacteria</taxon>
        <taxon>Pseudomonadati</taxon>
        <taxon>Thermodesulfobacteriota</taxon>
        <taxon>Desulfobacteria</taxon>
        <taxon>Desulfobacterales</taxon>
        <taxon>Desulfococcaceae</taxon>
        <taxon>Desulfococcus</taxon>
    </lineage>
</organism>
<reference evidence="2 3" key="1">
    <citation type="journal article" date="2013" name="Genome Announc.">
        <title>Draft genome sequences for three mercury-methylating, sulfate-reducing bacteria.</title>
        <authorList>
            <person name="Brown S.D."/>
            <person name="Hurt R.A.Jr."/>
            <person name="Gilmour C.C."/>
            <person name="Elias D.A."/>
        </authorList>
    </citation>
    <scope>NUCLEOTIDE SEQUENCE [LARGE SCALE GENOMIC DNA]</scope>
    <source>
        <strain evidence="2 3">DSM 2059</strain>
    </source>
</reference>
<dbReference type="InterPro" id="IPR012312">
    <property type="entry name" value="Hemerythrin-like"/>
</dbReference>
<evidence type="ECO:0000313" key="2">
    <source>
        <dbReference type="EMBL" id="EPR40750.1"/>
    </source>
</evidence>
<comment type="caution">
    <text evidence="2">The sequence shown here is derived from an EMBL/GenBank/DDBJ whole genome shotgun (WGS) entry which is preliminary data.</text>
</comment>
<dbReference type="PANTHER" id="PTHR39966">
    <property type="entry name" value="BLL2471 PROTEIN-RELATED"/>
    <property type="match status" value="1"/>
</dbReference>
<evidence type="ECO:0000259" key="1">
    <source>
        <dbReference type="Pfam" id="PF01814"/>
    </source>
</evidence>
<dbReference type="CDD" id="cd12108">
    <property type="entry name" value="Hr-like"/>
    <property type="match status" value="1"/>
</dbReference>
<feature type="domain" description="Hemerythrin-like" evidence="1">
    <location>
        <begin position="4"/>
        <end position="139"/>
    </location>
</feature>
<dbReference type="EMBL" id="ATHJ01000081">
    <property type="protein sequence ID" value="EPR40750.1"/>
    <property type="molecule type" value="Genomic_DNA"/>
</dbReference>
<sequence>MKSIDILVAEHGLIRRGLGILGKARNKLERNERPERAFFEISIDFSRNFADRFHHFKEENVMFGMLAMKEECDLDDEMIALRYQHERNRHFIRQIEAVLDLYADGDPIAATTLLENLAAYISLLRRHIHREDHLFFKMAEKVLSKREDAVLLEHFKHEEERMGGSAFFEKNRDLVYRMNAMMAE</sequence>
<dbReference type="Proteomes" id="UP000014977">
    <property type="component" value="Unassembled WGS sequence"/>
</dbReference>
<dbReference type="AlphaFoldDB" id="S7TVI8"/>
<evidence type="ECO:0000313" key="3">
    <source>
        <dbReference type="Proteomes" id="UP000014977"/>
    </source>
</evidence>
<protein>
    <submittedName>
        <fullName evidence="2">Hemerythrin HHE cation binding domain protein</fullName>
    </submittedName>
</protein>
<gene>
    <name evidence="2" type="ORF">dsmv_2346</name>
</gene>
<dbReference type="STRING" id="897.B2D07_01385"/>
<dbReference type="eggNOG" id="COG3945">
    <property type="taxonomic scope" value="Bacteria"/>
</dbReference>
<dbReference type="OrthoDB" id="9769774at2"/>
<name>S7TVI8_DESML</name>
<keyword evidence="3" id="KW-1185">Reference proteome</keyword>
<dbReference type="Pfam" id="PF01814">
    <property type="entry name" value="Hemerythrin"/>
    <property type="match status" value="1"/>
</dbReference>
<dbReference type="Gene3D" id="1.20.120.520">
    <property type="entry name" value="nmb1532 protein domain like"/>
    <property type="match status" value="1"/>
</dbReference>
<dbReference type="RefSeq" id="WP_020876777.1">
    <property type="nucleotide sequence ID" value="NZ_ATHJ01000081.1"/>
</dbReference>
<dbReference type="GO" id="GO:0005886">
    <property type="term" value="C:plasma membrane"/>
    <property type="evidence" value="ECO:0007669"/>
    <property type="project" value="TreeGrafter"/>
</dbReference>
<accession>S7TVI8</accession>
<dbReference type="PANTHER" id="PTHR39966:SF1">
    <property type="entry name" value="HEMERYTHRIN-LIKE DOMAIN-CONTAINING PROTEIN"/>
    <property type="match status" value="1"/>
</dbReference>
<proteinExistence type="predicted"/>